<dbReference type="Proteomes" id="UP000198263">
    <property type="component" value="Unassembled WGS sequence"/>
</dbReference>
<sequence>MRDRLEWLLLAIHSGRYGQAVNTINPELIEHYIAATRMPGARRYGRLRARHLADDLVELRERGLLARKSASNVQSGASFYFSYSLTGAGAAEVHALKTRHGQK</sequence>
<accession>A0A658R511</accession>
<keyword evidence="2" id="KW-1185">Reference proteome</keyword>
<protein>
    <submittedName>
        <fullName evidence="1">Uncharacterized protein</fullName>
    </submittedName>
</protein>
<evidence type="ECO:0000313" key="2">
    <source>
        <dbReference type="Proteomes" id="UP000198263"/>
    </source>
</evidence>
<evidence type="ECO:0000313" key="1">
    <source>
        <dbReference type="EMBL" id="SAL51506.1"/>
    </source>
</evidence>
<dbReference type="EMBL" id="FCNV02000022">
    <property type="protein sequence ID" value="SAL51506.1"/>
    <property type="molecule type" value="Genomic_DNA"/>
</dbReference>
<proteinExistence type="predicted"/>
<comment type="caution">
    <text evidence="1">The sequence shown here is derived from an EMBL/GenBank/DDBJ whole genome shotgun (WGS) entry which is preliminary data.</text>
</comment>
<organism evidence="1 2">
    <name type="scientific">Caballeronia concitans</name>
    <dbReference type="NCBI Taxonomy" id="1777133"/>
    <lineage>
        <taxon>Bacteria</taxon>
        <taxon>Pseudomonadati</taxon>
        <taxon>Pseudomonadota</taxon>
        <taxon>Betaproteobacteria</taxon>
        <taxon>Burkholderiales</taxon>
        <taxon>Burkholderiaceae</taxon>
        <taxon>Caballeronia</taxon>
    </lineage>
</organism>
<reference evidence="1 2" key="1">
    <citation type="submission" date="2016-01" db="EMBL/GenBank/DDBJ databases">
        <authorList>
            <person name="Peeters C."/>
        </authorList>
    </citation>
    <scope>NUCLEOTIDE SEQUENCE [LARGE SCALE GENOMIC DNA]</scope>
    <source>
        <strain evidence="1">LMG 29315</strain>
    </source>
</reference>
<dbReference type="AlphaFoldDB" id="A0A658R511"/>
<gene>
    <name evidence="1" type="ORF">AWB72_05456</name>
</gene>
<name>A0A658R511_9BURK</name>